<sequence length="144" mass="16389">MNKKIIFVIVAVGIAYMVYGFLSQIFKDEEFKSGCEQNANQSTTLVFVLPERTGLDKLTLKLKNGAGKPVKKVMTEDPKTKEFRYTDGFSIHDTLELVTPEKQYEIYGFEYSAITINEKKGLECAYNGAYIDGKWNDSNVFMLK</sequence>
<keyword evidence="1" id="KW-0812">Transmembrane</keyword>
<dbReference type="RefSeq" id="WP_010602685.1">
    <property type="nucleotide sequence ID" value="NZ_JAPJUH010000006.1"/>
</dbReference>
<comment type="caution">
    <text evidence="2">The sequence shown here is derived from an EMBL/GenBank/DDBJ whole genome shotgun (WGS) entry which is preliminary data.</text>
</comment>
<feature type="transmembrane region" description="Helical" evidence="1">
    <location>
        <begin position="6"/>
        <end position="22"/>
    </location>
</feature>
<proteinExistence type="predicted"/>
<keyword evidence="1" id="KW-0472">Membrane</keyword>
<evidence type="ECO:0000313" key="3">
    <source>
        <dbReference type="Proteomes" id="UP001142592"/>
    </source>
</evidence>
<keyword evidence="1" id="KW-1133">Transmembrane helix</keyword>
<gene>
    <name evidence="2" type="ORF">OQZ29_19560</name>
</gene>
<protein>
    <submittedName>
        <fullName evidence="2">Uncharacterized protein</fullName>
    </submittedName>
</protein>
<evidence type="ECO:0000313" key="2">
    <source>
        <dbReference type="EMBL" id="MCX3266967.1"/>
    </source>
</evidence>
<dbReference type="EMBL" id="JAPJUH010000006">
    <property type="protein sequence ID" value="MCX3266967.1"/>
    <property type="molecule type" value="Genomic_DNA"/>
</dbReference>
<reference evidence="2" key="1">
    <citation type="submission" date="2022-11" db="EMBL/GenBank/DDBJ databases">
        <authorList>
            <person name="Graham C."/>
            <person name="Newman J.D."/>
        </authorList>
    </citation>
    <scope>NUCLEOTIDE SEQUENCE</scope>
    <source>
        <strain evidence="2">DSM 19486</strain>
    </source>
</reference>
<dbReference type="AlphaFoldDB" id="A0A9X3IAJ4"/>
<name>A0A9X3IAJ4_9SPHI</name>
<evidence type="ECO:0000256" key="1">
    <source>
        <dbReference type="SAM" id="Phobius"/>
    </source>
</evidence>
<accession>A0A9X3IAJ4</accession>
<keyword evidence="3" id="KW-1185">Reference proteome</keyword>
<organism evidence="2 3">
    <name type="scientific">Pedobacter agri</name>
    <dbReference type="NCBI Taxonomy" id="454586"/>
    <lineage>
        <taxon>Bacteria</taxon>
        <taxon>Pseudomonadati</taxon>
        <taxon>Bacteroidota</taxon>
        <taxon>Sphingobacteriia</taxon>
        <taxon>Sphingobacteriales</taxon>
        <taxon>Sphingobacteriaceae</taxon>
        <taxon>Pedobacter</taxon>
    </lineage>
</organism>
<dbReference type="Proteomes" id="UP001142592">
    <property type="component" value="Unassembled WGS sequence"/>
</dbReference>